<dbReference type="PANTHER" id="PTHR43461:SF1">
    <property type="entry name" value="TRANSMEMBRANE PROTEIN 256"/>
    <property type="match status" value="1"/>
</dbReference>
<keyword evidence="5" id="KW-0175">Coiled coil</keyword>
<dbReference type="Pfam" id="PF04241">
    <property type="entry name" value="DUF423"/>
    <property type="match status" value="1"/>
</dbReference>
<dbReference type="AlphaFoldDB" id="A0A438FDT7"/>
<dbReference type="EMBL" id="QGNW01001004">
    <property type="protein sequence ID" value="RVW57890.1"/>
    <property type="molecule type" value="Genomic_DNA"/>
</dbReference>
<evidence type="ECO:0000256" key="4">
    <source>
        <dbReference type="ARBA" id="ARBA00023136"/>
    </source>
</evidence>
<evidence type="ECO:0000256" key="3">
    <source>
        <dbReference type="ARBA" id="ARBA00022989"/>
    </source>
</evidence>
<sequence length="202" mass="22301">MPVQRFKYVCRLPTVLVSLLLSNKREEAEAEAEAEAEEEEEGESVMATGSMMAKRYPGTELLLSLVLGWEPLVPMSSSPKTLFTKRFGNGILIHLVHTAALLATLLPSIPIFFGGLVTAGILAFSGTCYTAAYFEDRKYSFLGTIRRLAFIAAWGRLAFLRISTSSYSGTNSGFWVCEFNKATMVGSWGIVPRMLVFFGFEI</sequence>
<keyword evidence="2 6" id="KW-0812">Transmembrane</keyword>
<dbReference type="PANTHER" id="PTHR43461">
    <property type="entry name" value="TRANSMEMBRANE PROTEIN 256"/>
    <property type="match status" value="1"/>
</dbReference>
<comment type="caution">
    <text evidence="7">The sequence shown here is derived from an EMBL/GenBank/DDBJ whole genome shotgun (WGS) entry which is preliminary data.</text>
</comment>
<proteinExistence type="predicted"/>
<dbReference type="GO" id="GO:0016020">
    <property type="term" value="C:membrane"/>
    <property type="evidence" value="ECO:0007669"/>
    <property type="project" value="UniProtKB-SubCell"/>
</dbReference>
<gene>
    <name evidence="7" type="ORF">CK203_111587</name>
</gene>
<evidence type="ECO:0000256" key="2">
    <source>
        <dbReference type="ARBA" id="ARBA00022692"/>
    </source>
</evidence>
<feature type="coiled-coil region" evidence="5">
    <location>
        <begin position="18"/>
        <end position="45"/>
    </location>
</feature>
<keyword evidence="4 6" id="KW-0472">Membrane</keyword>
<evidence type="ECO:0000256" key="1">
    <source>
        <dbReference type="ARBA" id="ARBA00004141"/>
    </source>
</evidence>
<name>A0A438FDT7_VITVI</name>
<dbReference type="Proteomes" id="UP000288805">
    <property type="component" value="Unassembled WGS sequence"/>
</dbReference>
<evidence type="ECO:0000313" key="7">
    <source>
        <dbReference type="EMBL" id="RVW57890.1"/>
    </source>
</evidence>
<comment type="subcellular location">
    <subcellularLocation>
        <location evidence="1">Membrane</location>
        <topology evidence="1">Multi-pass membrane protein</topology>
    </subcellularLocation>
</comment>
<keyword evidence="3 6" id="KW-1133">Transmembrane helix</keyword>
<feature type="transmembrane region" description="Helical" evidence="6">
    <location>
        <begin position="87"/>
        <end position="105"/>
    </location>
</feature>
<protein>
    <submittedName>
        <fullName evidence="7">Uncharacterized protein</fullName>
    </submittedName>
</protein>
<organism evidence="7 8">
    <name type="scientific">Vitis vinifera</name>
    <name type="common">Grape</name>
    <dbReference type="NCBI Taxonomy" id="29760"/>
    <lineage>
        <taxon>Eukaryota</taxon>
        <taxon>Viridiplantae</taxon>
        <taxon>Streptophyta</taxon>
        <taxon>Embryophyta</taxon>
        <taxon>Tracheophyta</taxon>
        <taxon>Spermatophyta</taxon>
        <taxon>Magnoliopsida</taxon>
        <taxon>eudicotyledons</taxon>
        <taxon>Gunneridae</taxon>
        <taxon>Pentapetalae</taxon>
        <taxon>rosids</taxon>
        <taxon>Vitales</taxon>
        <taxon>Vitaceae</taxon>
        <taxon>Viteae</taxon>
        <taxon>Vitis</taxon>
    </lineage>
</organism>
<evidence type="ECO:0000256" key="5">
    <source>
        <dbReference type="SAM" id="Coils"/>
    </source>
</evidence>
<accession>A0A438FDT7</accession>
<reference evidence="7 8" key="1">
    <citation type="journal article" date="2018" name="PLoS Genet.">
        <title>Population sequencing reveals clonal diversity and ancestral inbreeding in the grapevine cultivar Chardonnay.</title>
        <authorList>
            <person name="Roach M.J."/>
            <person name="Johnson D.L."/>
            <person name="Bohlmann J."/>
            <person name="van Vuuren H.J."/>
            <person name="Jones S.J."/>
            <person name="Pretorius I.S."/>
            <person name="Schmidt S.A."/>
            <person name="Borneman A.R."/>
        </authorList>
    </citation>
    <scope>NUCLEOTIDE SEQUENCE [LARGE SCALE GENOMIC DNA]</scope>
    <source>
        <strain evidence="8">cv. Chardonnay</strain>
        <tissue evidence="7">Leaf</tissue>
    </source>
</reference>
<evidence type="ECO:0000256" key="6">
    <source>
        <dbReference type="SAM" id="Phobius"/>
    </source>
</evidence>
<dbReference type="InterPro" id="IPR006696">
    <property type="entry name" value="DUF423"/>
</dbReference>
<feature type="transmembrane region" description="Helical" evidence="6">
    <location>
        <begin position="111"/>
        <end position="132"/>
    </location>
</feature>
<evidence type="ECO:0000313" key="8">
    <source>
        <dbReference type="Proteomes" id="UP000288805"/>
    </source>
</evidence>